<comment type="similarity">
    <text evidence="2">Belongs to the bacterial solute-binding protein SsuA/TauA family.</text>
</comment>
<comment type="caution">
    <text evidence="5">The sequence shown here is derived from an EMBL/GenBank/DDBJ whole genome shotgun (WGS) entry which is preliminary data.</text>
</comment>
<dbReference type="EMBL" id="JBAPLU010000028">
    <property type="protein sequence ID" value="MEI4273856.1"/>
    <property type="molecule type" value="Genomic_DNA"/>
</dbReference>
<organism evidence="5 6">
    <name type="scientific">Klenkia sesuvii</name>
    <dbReference type="NCBI Taxonomy" id="3103137"/>
    <lineage>
        <taxon>Bacteria</taxon>
        <taxon>Bacillati</taxon>
        <taxon>Actinomycetota</taxon>
        <taxon>Actinomycetes</taxon>
        <taxon>Geodermatophilales</taxon>
        <taxon>Geodermatophilaceae</taxon>
        <taxon>Klenkia</taxon>
    </lineage>
</organism>
<evidence type="ECO:0000256" key="3">
    <source>
        <dbReference type="ARBA" id="ARBA00022729"/>
    </source>
</evidence>
<evidence type="ECO:0000259" key="4">
    <source>
        <dbReference type="Pfam" id="PF09084"/>
    </source>
</evidence>
<dbReference type="PANTHER" id="PTHR30024">
    <property type="entry name" value="ALIPHATIC SULFONATES-BINDING PROTEIN-RELATED"/>
    <property type="match status" value="1"/>
</dbReference>
<comment type="subcellular location">
    <subcellularLocation>
        <location evidence="1">Periplasm</location>
    </subcellularLocation>
</comment>
<accession>A0ABU8DZA6</accession>
<evidence type="ECO:0000313" key="5">
    <source>
        <dbReference type="EMBL" id="MEI4273856.1"/>
    </source>
</evidence>
<dbReference type="InterPro" id="IPR015168">
    <property type="entry name" value="SsuA/THI5"/>
</dbReference>
<keyword evidence="6" id="KW-1185">Reference proteome</keyword>
<protein>
    <submittedName>
        <fullName evidence="5">ABC transporter substrate-binding protein</fullName>
    </submittedName>
</protein>
<dbReference type="PANTHER" id="PTHR30024:SF47">
    <property type="entry name" value="TAURINE-BINDING PERIPLASMIC PROTEIN"/>
    <property type="match status" value="1"/>
</dbReference>
<name>A0ABU8DZA6_9ACTN</name>
<dbReference type="SUPFAM" id="SSF53850">
    <property type="entry name" value="Periplasmic binding protein-like II"/>
    <property type="match status" value="1"/>
</dbReference>
<sequence>MTVRVSVLPLIDVAPLYLGIEQGFFEDENITVEVQLANSGAATVASLLSDEVQFAYTGVIPFMIARSQNVPIAAVTNAQLQNSPEDQDTLERGNADILVADSSPIQTAADLEGRTIALNALAGVQEVLLRNTLDVAGVPQDSVQLVELATPTMVDALSNGTVDAAFVNEPFETIGLSQGLRIAATPFLDLEYPANLSIYVTSQQFASGNQDVVERFGRAVNEASTYAQENPDEAREQAATYTTVPENVLADVLLPYWTPDISRESIQEQADLAVRYDVLPEAPDVDELFSDIITD</sequence>
<evidence type="ECO:0000256" key="1">
    <source>
        <dbReference type="ARBA" id="ARBA00004418"/>
    </source>
</evidence>
<keyword evidence="3" id="KW-0732">Signal</keyword>
<dbReference type="Gene3D" id="3.40.190.10">
    <property type="entry name" value="Periplasmic binding protein-like II"/>
    <property type="match status" value="3"/>
</dbReference>
<evidence type="ECO:0000256" key="2">
    <source>
        <dbReference type="ARBA" id="ARBA00010742"/>
    </source>
</evidence>
<dbReference type="Proteomes" id="UP001361570">
    <property type="component" value="Unassembled WGS sequence"/>
</dbReference>
<reference evidence="5 6" key="1">
    <citation type="submission" date="2024-03" db="EMBL/GenBank/DDBJ databases">
        <title>Draft genome sequence of Klenkia sp. LSe6-5.</title>
        <authorList>
            <person name="Duangmal K."/>
            <person name="Chantavorakit T."/>
        </authorList>
    </citation>
    <scope>NUCLEOTIDE SEQUENCE [LARGE SCALE GENOMIC DNA]</scope>
    <source>
        <strain evidence="5 6">LSe6-5</strain>
    </source>
</reference>
<feature type="domain" description="SsuA/THI5-like" evidence="4">
    <location>
        <begin position="12"/>
        <end position="234"/>
    </location>
</feature>
<evidence type="ECO:0000313" key="6">
    <source>
        <dbReference type="Proteomes" id="UP001361570"/>
    </source>
</evidence>
<proteinExistence type="inferred from homology"/>
<dbReference type="RefSeq" id="WP_336405972.1">
    <property type="nucleotide sequence ID" value="NZ_JBAPLU010000028.1"/>
</dbReference>
<dbReference type="Pfam" id="PF09084">
    <property type="entry name" value="NMT1"/>
    <property type="match status" value="1"/>
</dbReference>
<gene>
    <name evidence="5" type="ORF">TEK04_19210</name>
</gene>